<reference evidence="6 7" key="1">
    <citation type="submission" date="2019-07" db="EMBL/GenBank/DDBJ databases">
        <authorList>
            <person name="Jastrzebski P J."/>
            <person name="Paukszto L."/>
            <person name="Jastrzebski P J."/>
        </authorList>
    </citation>
    <scope>NUCLEOTIDE SEQUENCE [LARGE SCALE GENOMIC DNA]</scope>
    <source>
        <strain evidence="6 7">WMS-il1</strain>
    </source>
</reference>
<dbReference type="GO" id="GO:0001669">
    <property type="term" value="C:acrosomal vesicle"/>
    <property type="evidence" value="ECO:0007669"/>
    <property type="project" value="UniProtKB-SubCell"/>
</dbReference>
<evidence type="ECO:0000256" key="2">
    <source>
        <dbReference type="ARBA" id="ARBA00022737"/>
    </source>
</evidence>
<comment type="subcellular location">
    <subcellularLocation>
        <location evidence="1">Cytoplasmic vesicle</location>
        <location evidence="1">Secretory vesicle</location>
        <location evidence="1">Acrosome</location>
    </subcellularLocation>
</comment>
<name>A0A564YHX4_HYMDI</name>
<dbReference type="PANTHER" id="PTHR46511">
    <property type="entry name" value="MORN REPEAT-CONTAINING PROTEIN 3"/>
    <property type="match status" value="1"/>
</dbReference>
<protein>
    <recommendedName>
        <fullName evidence="4">MORN repeat-containing protein 3</fullName>
    </recommendedName>
</protein>
<evidence type="ECO:0000313" key="6">
    <source>
        <dbReference type="EMBL" id="VUZ46790.1"/>
    </source>
</evidence>
<proteinExistence type="predicted"/>
<evidence type="ECO:0000256" key="3">
    <source>
        <dbReference type="ARBA" id="ARBA00023329"/>
    </source>
</evidence>
<dbReference type="InterPro" id="IPR003409">
    <property type="entry name" value="MORN"/>
</dbReference>
<dbReference type="AlphaFoldDB" id="A0A564YHX4"/>
<dbReference type="SUPFAM" id="SSF82185">
    <property type="entry name" value="Histone H3 K4-specific methyltransferase SET7/9 N-terminal domain"/>
    <property type="match status" value="2"/>
</dbReference>
<keyword evidence="2" id="KW-0677">Repeat</keyword>
<keyword evidence="3" id="KW-0968">Cytoplasmic vesicle</keyword>
<keyword evidence="7" id="KW-1185">Reference proteome</keyword>
<dbReference type="Pfam" id="PF02493">
    <property type="entry name" value="MORN"/>
    <property type="match status" value="5"/>
</dbReference>
<sequence length="156" mass="18524">MAVRKYIFSTSPTEEKLAKSRTNGARKCIYSVNGDSYTGEWKDNKKHGRGIQTWKKSGLVYEGYWEDGKRCGSGVLYAVDKNDQRKKIYSGLWKDNKRDGYGENWYRCDEFYEGEWSEDKRSGWGRQYYKDGSMYEGEWLHDKRWGNGMLRLRNFL</sequence>
<evidence type="ECO:0000313" key="7">
    <source>
        <dbReference type="Proteomes" id="UP000321570"/>
    </source>
</evidence>
<evidence type="ECO:0000256" key="4">
    <source>
        <dbReference type="ARBA" id="ARBA00039854"/>
    </source>
</evidence>
<gene>
    <name evidence="6" type="ORF">WMSIL1_LOCUS6692</name>
</gene>
<comment type="function">
    <text evidence="5">Assembles a suppression complex (suppresome) by tethering SIRT1 and MDM2 to regulate composite modifications of p53/TP53. Confers both deacetylation-mediated functional inactivation, by SIRT1, and ubiquitination-dependent degradation, by MDM2, of p53/TP53, promoting a proliferative and cell survival behaviors. May play a role in the regulation of spermatogenesis.</text>
</comment>
<dbReference type="SMART" id="SM00698">
    <property type="entry name" value="MORN"/>
    <property type="match status" value="5"/>
</dbReference>
<evidence type="ECO:0000256" key="5">
    <source>
        <dbReference type="ARBA" id="ARBA00045851"/>
    </source>
</evidence>
<dbReference type="Gene3D" id="2.20.110.10">
    <property type="entry name" value="Histone H3 K4-specific methyltransferase SET7/9 N-terminal domain"/>
    <property type="match status" value="2"/>
</dbReference>
<dbReference type="InterPro" id="IPR052472">
    <property type="entry name" value="MORN3"/>
</dbReference>
<organism evidence="6 7">
    <name type="scientific">Hymenolepis diminuta</name>
    <name type="common">Rat tapeworm</name>
    <dbReference type="NCBI Taxonomy" id="6216"/>
    <lineage>
        <taxon>Eukaryota</taxon>
        <taxon>Metazoa</taxon>
        <taxon>Spiralia</taxon>
        <taxon>Lophotrochozoa</taxon>
        <taxon>Platyhelminthes</taxon>
        <taxon>Cestoda</taxon>
        <taxon>Eucestoda</taxon>
        <taxon>Cyclophyllidea</taxon>
        <taxon>Hymenolepididae</taxon>
        <taxon>Hymenolepis</taxon>
    </lineage>
</organism>
<dbReference type="EMBL" id="CABIJS010000222">
    <property type="protein sequence ID" value="VUZ46790.1"/>
    <property type="molecule type" value="Genomic_DNA"/>
</dbReference>
<dbReference type="PANTHER" id="PTHR46511:SF1">
    <property type="entry name" value="MORN REPEAT-CONTAINING PROTEIN 3"/>
    <property type="match status" value="1"/>
</dbReference>
<evidence type="ECO:0000256" key="1">
    <source>
        <dbReference type="ARBA" id="ARBA00004218"/>
    </source>
</evidence>
<dbReference type="Proteomes" id="UP000321570">
    <property type="component" value="Unassembled WGS sequence"/>
</dbReference>
<accession>A0A564YHX4</accession>